<evidence type="ECO:0000256" key="1">
    <source>
        <dbReference type="ARBA" id="ARBA00012493"/>
    </source>
</evidence>
<dbReference type="Proteomes" id="UP000478052">
    <property type="component" value="Unassembled WGS sequence"/>
</dbReference>
<dbReference type="PANTHER" id="PTHR37984:SF5">
    <property type="entry name" value="PROTEIN NYNRIN-LIKE"/>
    <property type="match status" value="1"/>
</dbReference>
<dbReference type="EC" id="2.7.7.49" evidence="1"/>
<protein>
    <recommendedName>
        <fullName evidence="1">RNA-directed DNA polymerase</fullName>
        <ecNumber evidence="1">2.7.7.49</ecNumber>
    </recommendedName>
</protein>
<name>A0A6G0Y254_APHCR</name>
<dbReference type="EMBL" id="VUJU01006807">
    <property type="protein sequence ID" value="KAF0747542.1"/>
    <property type="molecule type" value="Genomic_DNA"/>
</dbReference>
<keyword evidence="3" id="KW-1185">Reference proteome</keyword>
<dbReference type="Gene3D" id="3.30.70.270">
    <property type="match status" value="1"/>
</dbReference>
<dbReference type="SUPFAM" id="SSF56672">
    <property type="entry name" value="DNA/RNA polymerases"/>
    <property type="match status" value="2"/>
</dbReference>
<comment type="caution">
    <text evidence="2">The sequence shown here is derived from an EMBL/GenBank/DDBJ whole genome shotgun (WGS) entry which is preliminary data.</text>
</comment>
<dbReference type="PANTHER" id="PTHR37984">
    <property type="entry name" value="PROTEIN CBG26694"/>
    <property type="match status" value="1"/>
</dbReference>
<gene>
    <name evidence="2" type="ORF">FWK35_00020085</name>
</gene>
<dbReference type="Gene3D" id="3.10.10.10">
    <property type="entry name" value="HIV Type 1 Reverse Transcriptase, subunit A, domain 1"/>
    <property type="match status" value="1"/>
</dbReference>
<organism evidence="2 3">
    <name type="scientific">Aphis craccivora</name>
    <name type="common">Cowpea aphid</name>
    <dbReference type="NCBI Taxonomy" id="307492"/>
    <lineage>
        <taxon>Eukaryota</taxon>
        <taxon>Metazoa</taxon>
        <taxon>Ecdysozoa</taxon>
        <taxon>Arthropoda</taxon>
        <taxon>Hexapoda</taxon>
        <taxon>Insecta</taxon>
        <taxon>Pterygota</taxon>
        <taxon>Neoptera</taxon>
        <taxon>Paraneoptera</taxon>
        <taxon>Hemiptera</taxon>
        <taxon>Sternorrhyncha</taxon>
        <taxon>Aphidomorpha</taxon>
        <taxon>Aphidoidea</taxon>
        <taxon>Aphididae</taxon>
        <taxon>Aphidini</taxon>
        <taxon>Aphis</taxon>
        <taxon>Aphis</taxon>
    </lineage>
</organism>
<dbReference type="OrthoDB" id="6630558at2759"/>
<accession>A0A6G0Y254</accession>
<sequence>MRVKEVLCQYPEVFSGEVGRTRVIEHQIHIKDTNPVALNAYGYSREKNELIAEMVRDMEEQGFVEPRISPWVAPVVLVKKKDGSRRFCVDYRRLNMQTESDAHPMRDLHDMGFDFKTPTQFSIACGILREYRLTSKPRAESLGATPVLRSNVPTKEMYIRGGTDEMPGHVVDSEGIDRDPEKLKAIQELPVPKKTKDVLRVLGVCGWYSQFVPHYAEITAPLTSLLAKGTKWRWSEIEKEAFRKLN</sequence>
<evidence type="ECO:0000313" key="3">
    <source>
        <dbReference type="Proteomes" id="UP000478052"/>
    </source>
</evidence>
<evidence type="ECO:0000313" key="2">
    <source>
        <dbReference type="EMBL" id="KAF0747542.1"/>
    </source>
</evidence>
<proteinExistence type="predicted"/>
<dbReference type="InterPro" id="IPR043128">
    <property type="entry name" value="Rev_trsase/Diguanyl_cyclase"/>
</dbReference>
<dbReference type="GO" id="GO:0003964">
    <property type="term" value="F:RNA-directed DNA polymerase activity"/>
    <property type="evidence" value="ECO:0007669"/>
    <property type="project" value="UniProtKB-EC"/>
</dbReference>
<dbReference type="InterPro" id="IPR050951">
    <property type="entry name" value="Retrovirus_Pol_polyprotein"/>
</dbReference>
<reference evidence="2 3" key="1">
    <citation type="submission" date="2019-08" db="EMBL/GenBank/DDBJ databases">
        <title>Whole genome of Aphis craccivora.</title>
        <authorList>
            <person name="Voronova N.V."/>
            <person name="Shulinski R.S."/>
            <person name="Bandarenka Y.V."/>
            <person name="Zhorov D.G."/>
            <person name="Warner D."/>
        </authorList>
    </citation>
    <scope>NUCLEOTIDE SEQUENCE [LARGE SCALE GENOMIC DNA]</scope>
    <source>
        <strain evidence="2">180601</strain>
        <tissue evidence="2">Whole Body</tissue>
    </source>
</reference>
<dbReference type="AlphaFoldDB" id="A0A6G0Y254"/>
<dbReference type="InterPro" id="IPR043502">
    <property type="entry name" value="DNA/RNA_pol_sf"/>
</dbReference>
<dbReference type="FunFam" id="3.30.70.270:FF:000020">
    <property type="entry name" value="Transposon Tf2-6 polyprotein-like Protein"/>
    <property type="match status" value="1"/>
</dbReference>